<dbReference type="Pfam" id="PF00011">
    <property type="entry name" value="HSP20"/>
    <property type="match status" value="1"/>
</dbReference>
<dbReference type="OrthoDB" id="9808910at2"/>
<keyword evidence="6" id="KW-1185">Reference proteome</keyword>
<dbReference type="Proteomes" id="UP000286806">
    <property type="component" value="Unassembled WGS sequence"/>
</dbReference>
<evidence type="ECO:0000256" key="2">
    <source>
        <dbReference type="RuleBase" id="RU003616"/>
    </source>
</evidence>
<protein>
    <submittedName>
        <fullName evidence="5">Small heat shock protein</fullName>
    </submittedName>
</protein>
<dbReference type="PANTHER" id="PTHR11527">
    <property type="entry name" value="HEAT-SHOCK PROTEIN 20 FAMILY MEMBER"/>
    <property type="match status" value="1"/>
</dbReference>
<keyword evidence="5" id="KW-0346">Stress response</keyword>
<feature type="domain" description="SHSP" evidence="3">
    <location>
        <begin position="30"/>
        <end position="143"/>
    </location>
</feature>
<evidence type="ECO:0000313" key="6">
    <source>
        <dbReference type="Proteomes" id="UP000286806"/>
    </source>
</evidence>
<dbReference type="CDD" id="cd06464">
    <property type="entry name" value="ACD_sHsps-like"/>
    <property type="match status" value="1"/>
</dbReference>
<evidence type="ECO:0000313" key="5">
    <source>
        <dbReference type="EMBL" id="GBL44940.1"/>
    </source>
</evidence>
<gene>
    <name evidence="5" type="ORF">SFMTTN_0741</name>
</gene>
<dbReference type="InterPro" id="IPR007052">
    <property type="entry name" value="CS_dom"/>
</dbReference>
<name>A0A401JBL1_9PROT</name>
<proteinExistence type="inferred from homology"/>
<evidence type="ECO:0000259" key="4">
    <source>
        <dbReference type="PROSITE" id="PS51203"/>
    </source>
</evidence>
<organism evidence="5 6">
    <name type="scientific">Sulfuriferula multivorans</name>
    <dbReference type="NCBI Taxonomy" id="1559896"/>
    <lineage>
        <taxon>Bacteria</taxon>
        <taxon>Pseudomonadati</taxon>
        <taxon>Pseudomonadota</taxon>
        <taxon>Betaproteobacteria</taxon>
        <taxon>Nitrosomonadales</taxon>
        <taxon>Sulfuricellaceae</taxon>
        <taxon>Sulfuriferula</taxon>
    </lineage>
</organism>
<comment type="caution">
    <text evidence="5">The sequence shown here is derived from an EMBL/GenBank/DDBJ whole genome shotgun (WGS) entry which is preliminary data.</text>
</comment>
<dbReference type="InterPro" id="IPR002068">
    <property type="entry name" value="A-crystallin/Hsp20_dom"/>
</dbReference>
<dbReference type="PROSITE" id="PS01031">
    <property type="entry name" value="SHSP"/>
    <property type="match status" value="1"/>
</dbReference>
<dbReference type="Gene3D" id="2.60.40.790">
    <property type="match status" value="1"/>
</dbReference>
<comment type="similarity">
    <text evidence="1 2">Belongs to the small heat shock protein (HSP20) family.</text>
</comment>
<dbReference type="EMBL" id="BGOW01000003">
    <property type="protein sequence ID" value="GBL44940.1"/>
    <property type="molecule type" value="Genomic_DNA"/>
</dbReference>
<dbReference type="InterPro" id="IPR008978">
    <property type="entry name" value="HSP20-like_chaperone"/>
</dbReference>
<dbReference type="PROSITE" id="PS51203">
    <property type="entry name" value="CS"/>
    <property type="match status" value="1"/>
</dbReference>
<feature type="domain" description="CS" evidence="4">
    <location>
        <begin position="36"/>
        <end position="141"/>
    </location>
</feature>
<accession>A0A401JBL1</accession>
<dbReference type="RefSeq" id="WP_124703762.1">
    <property type="nucleotide sequence ID" value="NZ_BGOW01000003.1"/>
</dbReference>
<sequence>MANISRYGPFDFTVEPFDDLFRGFFRPVRATNSEAVVQIKMDVKEDEQGYTVHADVPGVKKEDIHVTIDGNQVSLSAEVKRETGNKDGEKLLRSERYFGKAYRSFTLGNDIDDAAAEAKYHDGVLELRLPKKAAASAKRLEIH</sequence>
<dbReference type="AlphaFoldDB" id="A0A401JBL1"/>
<evidence type="ECO:0000259" key="3">
    <source>
        <dbReference type="PROSITE" id="PS01031"/>
    </source>
</evidence>
<dbReference type="SUPFAM" id="SSF49764">
    <property type="entry name" value="HSP20-like chaperones"/>
    <property type="match status" value="1"/>
</dbReference>
<dbReference type="InterPro" id="IPR031107">
    <property type="entry name" value="Small_HSP"/>
</dbReference>
<reference evidence="5 6" key="1">
    <citation type="journal article" date="2019" name="Front. Microbiol.">
        <title>Genomes of Neutrophilic Sulfur-Oxidizing Chemolithoautotrophs Representing 9 Proteobacterial Species From 8 Genera.</title>
        <authorList>
            <person name="Watanabe T."/>
            <person name="Kojima H."/>
            <person name="Umezawa K."/>
            <person name="Hori C."/>
            <person name="Takasuka T.E."/>
            <person name="Kato Y."/>
            <person name="Fukui M."/>
        </authorList>
    </citation>
    <scope>NUCLEOTIDE SEQUENCE [LARGE SCALE GENOMIC DNA]</scope>
    <source>
        <strain evidence="5 6">TTN</strain>
    </source>
</reference>
<evidence type="ECO:0000256" key="1">
    <source>
        <dbReference type="PROSITE-ProRule" id="PRU00285"/>
    </source>
</evidence>